<name>A0A4Q7PL96_9FIRM</name>
<accession>A0A4Q7PL96</accession>
<dbReference type="SUPFAM" id="SSF49384">
    <property type="entry name" value="Carbohydrate-binding domain"/>
    <property type="match status" value="1"/>
</dbReference>
<feature type="region of interest" description="Disordered" evidence="1">
    <location>
        <begin position="128"/>
        <end position="181"/>
    </location>
</feature>
<proteinExistence type="predicted"/>
<dbReference type="EMBL" id="SGXF01000003">
    <property type="protein sequence ID" value="RZT00641.1"/>
    <property type="molecule type" value="Genomic_DNA"/>
</dbReference>
<evidence type="ECO:0000256" key="2">
    <source>
        <dbReference type="SAM" id="Phobius"/>
    </source>
</evidence>
<feature type="chain" id="PRO_5020854059" description="Cohesin domain-containing protein" evidence="3">
    <location>
        <begin position="24"/>
        <end position="216"/>
    </location>
</feature>
<gene>
    <name evidence="4" type="ORF">EV209_1965</name>
</gene>
<feature type="signal peptide" evidence="3">
    <location>
        <begin position="1"/>
        <end position="23"/>
    </location>
</feature>
<sequence length="216" mass="22491">MKKLAALLLTALLMVTTAVSAFAETESKDIWIDADVAVSAGQVTVSVETNGKATDGLLTVTYNSKSLSCKEEDVTFASGVDMFSVNAAEEGIVKISWLAGEPVPAGTLLEIGFTVKSEYKEGDVALGGEAFDQDGGALTVGDDVPGPEESTTESETEAPETQTTESDVTEPNTESTPGTGDATHFGGYILLICIGAAGCAAAVWTQRRSRERRGTK</sequence>
<feature type="transmembrane region" description="Helical" evidence="2">
    <location>
        <begin position="185"/>
        <end position="204"/>
    </location>
</feature>
<feature type="compositionally biased region" description="Polar residues" evidence="1">
    <location>
        <begin position="169"/>
        <end position="178"/>
    </location>
</feature>
<keyword evidence="3" id="KW-0732">Signal</keyword>
<keyword evidence="2" id="KW-1133">Transmembrane helix</keyword>
<reference evidence="4 5" key="1">
    <citation type="submission" date="2019-02" db="EMBL/GenBank/DDBJ databases">
        <title>Genomic Encyclopedia of Type Strains, Phase IV (KMG-IV): sequencing the most valuable type-strain genomes for metagenomic binning, comparative biology and taxonomic classification.</title>
        <authorList>
            <person name="Goeker M."/>
        </authorList>
    </citation>
    <scope>NUCLEOTIDE SEQUENCE [LARGE SCALE GENOMIC DNA]</scope>
    <source>
        <strain evidence="4 5">DSM 29486</strain>
    </source>
</reference>
<organism evidence="4 5">
    <name type="scientific">Cuneatibacter caecimuris</name>
    <dbReference type="NCBI Taxonomy" id="1796618"/>
    <lineage>
        <taxon>Bacteria</taxon>
        <taxon>Bacillati</taxon>
        <taxon>Bacillota</taxon>
        <taxon>Clostridia</taxon>
        <taxon>Lachnospirales</taxon>
        <taxon>Lachnospiraceae</taxon>
        <taxon>Cuneatibacter</taxon>
    </lineage>
</organism>
<dbReference type="RefSeq" id="WP_130435243.1">
    <property type="nucleotide sequence ID" value="NZ_SGXF01000003.1"/>
</dbReference>
<evidence type="ECO:0000256" key="1">
    <source>
        <dbReference type="SAM" id="MobiDB-lite"/>
    </source>
</evidence>
<dbReference type="AlphaFoldDB" id="A0A4Q7PL96"/>
<dbReference type="Proteomes" id="UP000292927">
    <property type="component" value="Unassembled WGS sequence"/>
</dbReference>
<dbReference type="Gene3D" id="2.60.40.680">
    <property type="match status" value="1"/>
</dbReference>
<evidence type="ECO:0000256" key="3">
    <source>
        <dbReference type="SAM" id="SignalP"/>
    </source>
</evidence>
<comment type="caution">
    <text evidence="4">The sequence shown here is derived from an EMBL/GenBank/DDBJ whole genome shotgun (WGS) entry which is preliminary data.</text>
</comment>
<keyword evidence="5" id="KW-1185">Reference proteome</keyword>
<keyword evidence="2" id="KW-0812">Transmembrane</keyword>
<dbReference type="InterPro" id="IPR008965">
    <property type="entry name" value="CBM2/CBM3_carb-bd_dom_sf"/>
</dbReference>
<dbReference type="GO" id="GO:0030246">
    <property type="term" value="F:carbohydrate binding"/>
    <property type="evidence" value="ECO:0007669"/>
    <property type="project" value="InterPro"/>
</dbReference>
<evidence type="ECO:0000313" key="4">
    <source>
        <dbReference type="EMBL" id="RZT00641.1"/>
    </source>
</evidence>
<protein>
    <recommendedName>
        <fullName evidence="6">Cohesin domain-containing protein</fullName>
    </recommendedName>
</protein>
<evidence type="ECO:0008006" key="6">
    <source>
        <dbReference type="Google" id="ProtNLM"/>
    </source>
</evidence>
<evidence type="ECO:0000313" key="5">
    <source>
        <dbReference type="Proteomes" id="UP000292927"/>
    </source>
</evidence>
<keyword evidence="2" id="KW-0472">Membrane</keyword>